<dbReference type="InterPro" id="IPR020825">
    <property type="entry name" value="Phe-tRNA_synthase-like_B3/B4"/>
</dbReference>
<dbReference type="GO" id="GO:0004826">
    <property type="term" value="F:phenylalanine-tRNA ligase activity"/>
    <property type="evidence" value="ECO:0007669"/>
    <property type="project" value="InterPro"/>
</dbReference>
<keyword evidence="3" id="KW-1185">Reference proteome</keyword>
<gene>
    <name evidence="2" type="ORF">CSCA_0664</name>
</gene>
<name>A0A0E3JYX3_CLOSL</name>
<dbReference type="SMART" id="SM00873">
    <property type="entry name" value="B3_4"/>
    <property type="match status" value="1"/>
</dbReference>
<evidence type="ECO:0000259" key="1">
    <source>
        <dbReference type="SMART" id="SM00873"/>
    </source>
</evidence>
<dbReference type="SUPFAM" id="SSF56037">
    <property type="entry name" value="PheT/TilS domain"/>
    <property type="match status" value="1"/>
</dbReference>
<dbReference type="KEGG" id="csq:CSCA_0664"/>
<dbReference type="GO" id="GO:0003723">
    <property type="term" value="F:RNA binding"/>
    <property type="evidence" value="ECO:0007669"/>
    <property type="project" value="InterPro"/>
</dbReference>
<protein>
    <recommendedName>
        <fullName evidence="1">B3/B4 tRNA-binding domain-containing protein</fullName>
    </recommendedName>
</protein>
<dbReference type="EMBL" id="CP009933">
    <property type="protein sequence ID" value="AKA67789.1"/>
    <property type="molecule type" value="Genomic_DNA"/>
</dbReference>
<evidence type="ECO:0000313" key="2">
    <source>
        <dbReference type="EMBL" id="AKA67789.1"/>
    </source>
</evidence>
<sequence>MIDILICEEIKKICPEMTLGCIQAHVSVENSSDSLLKEINDYCEVLKKEIHIENLSSSPRIMDGRTVYKKLGKAPSKYRLSSEALIRRILQGKGLYKVNNIVDINNLISLKSKFPVGSYNTKNLHSPISLVIGKDGDQYKGIGKENINIESLPVLTDSLGHFGSPTSDSERAMITNDAGEILMCIFSFSGKDNIKEYLECGKQLLERYANGEDIRIKIIE</sequence>
<dbReference type="RefSeq" id="WP_029160876.1">
    <property type="nucleotide sequence ID" value="NZ_CP009933.1"/>
</dbReference>
<reference evidence="2 3" key="1">
    <citation type="journal article" date="2015" name="J. Biotechnol.">
        <title>Complete genome sequence of a malodorant-producing acetogen, Clostridium scatologenes ATCC 25775(T).</title>
        <authorList>
            <person name="Zhu Z."/>
            <person name="Guo T."/>
            <person name="Zheng H."/>
            <person name="Song T."/>
            <person name="Ouyang P."/>
            <person name="Xie J."/>
        </authorList>
    </citation>
    <scope>NUCLEOTIDE SEQUENCE [LARGE SCALE GENOMIC DNA]</scope>
    <source>
        <strain evidence="2 3">ATCC 25775</strain>
    </source>
</reference>
<dbReference type="InterPro" id="IPR005146">
    <property type="entry name" value="B3/B4_tRNA-bd"/>
</dbReference>
<evidence type="ECO:0000313" key="3">
    <source>
        <dbReference type="Proteomes" id="UP000033115"/>
    </source>
</evidence>
<feature type="domain" description="B3/B4 tRNA-binding" evidence="1">
    <location>
        <begin position="63"/>
        <end position="210"/>
    </location>
</feature>
<dbReference type="STRING" id="1548.CSCA_0664"/>
<organism evidence="2 3">
    <name type="scientific">Clostridium scatologenes</name>
    <dbReference type="NCBI Taxonomy" id="1548"/>
    <lineage>
        <taxon>Bacteria</taxon>
        <taxon>Bacillati</taxon>
        <taxon>Bacillota</taxon>
        <taxon>Clostridia</taxon>
        <taxon>Eubacteriales</taxon>
        <taxon>Clostridiaceae</taxon>
        <taxon>Clostridium</taxon>
    </lineage>
</organism>
<dbReference type="AlphaFoldDB" id="A0A0E3JYX3"/>
<dbReference type="HOGENOM" id="CLU_076869_2_1_9"/>
<accession>A0A0E3JYX3</accession>
<dbReference type="Pfam" id="PF03483">
    <property type="entry name" value="B3_4"/>
    <property type="match status" value="1"/>
</dbReference>
<dbReference type="PANTHER" id="PTHR39209:SF2">
    <property type="entry name" value="CYTOPLASMIC PROTEIN"/>
    <property type="match status" value="1"/>
</dbReference>
<proteinExistence type="predicted"/>
<dbReference type="Proteomes" id="UP000033115">
    <property type="component" value="Chromosome"/>
</dbReference>
<dbReference type="PANTHER" id="PTHR39209">
    <property type="match status" value="1"/>
</dbReference>
<dbReference type="Gene3D" id="3.50.40.10">
    <property type="entry name" value="Phenylalanyl-trna Synthetase, Chain B, domain 3"/>
    <property type="match status" value="1"/>
</dbReference>